<comment type="caution">
    <text evidence="2">The sequence shown here is derived from an EMBL/GenBank/DDBJ whole genome shotgun (WGS) entry which is preliminary data.</text>
</comment>
<proteinExistence type="predicted"/>
<dbReference type="EMBL" id="BPLQ01010897">
    <property type="protein sequence ID" value="GIY54277.1"/>
    <property type="molecule type" value="Genomic_DNA"/>
</dbReference>
<feature type="compositionally biased region" description="Basic residues" evidence="1">
    <location>
        <begin position="91"/>
        <end position="105"/>
    </location>
</feature>
<dbReference type="Proteomes" id="UP001054837">
    <property type="component" value="Unassembled WGS sequence"/>
</dbReference>
<organism evidence="2 3">
    <name type="scientific">Caerostris darwini</name>
    <dbReference type="NCBI Taxonomy" id="1538125"/>
    <lineage>
        <taxon>Eukaryota</taxon>
        <taxon>Metazoa</taxon>
        <taxon>Ecdysozoa</taxon>
        <taxon>Arthropoda</taxon>
        <taxon>Chelicerata</taxon>
        <taxon>Arachnida</taxon>
        <taxon>Araneae</taxon>
        <taxon>Araneomorphae</taxon>
        <taxon>Entelegynae</taxon>
        <taxon>Araneoidea</taxon>
        <taxon>Araneidae</taxon>
        <taxon>Caerostris</taxon>
    </lineage>
</organism>
<sequence>MGTACRFIQIKNHLPEVTYLKENSSNFFPLKEASTPINHKEYPIAPGASKVKKRRHGTPPRRQKLSPDALMLQASTLINHKEYPIASGASKVRKRRHGTPPRRQKLSPDTLMRRPPGE</sequence>
<dbReference type="AlphaFoldDB" id="A0AAV4U937"/>
<accession>A0AAV4U937</accession>
<keyword evidence="3" id="KW-1185">Reference proteome</keyword>
<reference evidence="2 3" key="1">
    <citation type="submission" date="2021-06" db="EMBL/GenBank/DDBJ databases">
        <title>Caerostris darwini draft genome.</title>
        <authorList>
            <person name="Kono N."/>
            <person name="Arakawa K."/>
        </authorList>
    </citation>
    <scope>NUCLEOTIDE SEQUENCE [LARGE SCALE GENOMIC DNA]</scope>
</reference>
<evidence type="ECO:0000256" key="1">
    <source>
        <dbReference type="SAM" id="MobiDB-lite"/>
    </source>
</evidence>
<feature type="region of interest" description="Disordered" evidence="1">
    <location>
        <begin position="82"/>
        <end position="118"/>
    </location>
</feature>
<evidence type="ECO:0000313" key="2">
    <source>
        <dbReference type="EMBL" id="GIY54277.1"/>
    </source>
</evidence>
<gene>
    <name evidence="2" type="ORF">CDAR_244821</name>
</gene>
<feature type="compositionally biased region" description="Basic residues" evidence="1">
    <location>
        <begin position="50"/>
        <end position="64"/>
    </location>
</feature>
<feature type="region of interest" description="Disordered" evidence="1">
    <location>
        <begin position="39"/>
        <end position="65"/>
    </location>
</feature>
<name>A0AAV4U937_9ARAC</name>
<protein>
    <submittedName>
        <fullName evidence="2">Uncharacterized protein</fullName>
    </submittedName>
</protein>
<evidence type="ECO:0000313" key="3">
    <source>
        <dbReference type="Proteomes" id="UP001054837"/>
    </source>
</evidence>